<keyword evidence="12" id="KW-1185">Reference proteome</keyword>
<feature type="transmembrane region" description="Helical" evidence="10">
    <location>
        <begin position="237"/>
        <end position="258"/>
    </location>
</feature>
<evidence type="ECO:0000256" key="5">
    <source>
        <dbReference type="ARBA" id="ARBA00022970"/>
    </source>
</evidence>
<evidence type="ECO:0000256" key="9">
    <source>
        <dbReference type="SAM" id="MobiDB-lite"/>
    </source>
</evidence>
<feature type="transmembrane region" description="Helical" evidence="10">
    <location>
        <begin position="31"/>
        <end position="51"/>
    </location>
</feature>
<feature type="transmembrane region" description="Helical" evidence="10">
    <location>
        <begin position="264"/>
        <end position="282"/>
    </location>
</feature>
<evidence type="ECO:0000256" key="2">
    <source>
        <dbReference type="ARBA" id="ARBA00022448"/>
    </source>
</evidence>
<sequence length="338" mass="35101">MLQFVLSGVAIGSIYGLIGMALAISFYVTRIINFAQGQLMMVTVMVTAELASSGYPVLLAALAGLACSCTVGILSYVIAVRPILLSNRFSFGWLVSTLGFAVIVENAAAYIWGPTSQAFPPILNGFSLPIGGAVLTAQQLLAIVTAAVLAAGFEIVRRYTLFGKLGMATAADPEMASAIGANTTIVAIVAFAVSAVYAGIAGLLIGPSTFANPYLGDTFGTYGFIAMMIGGGTERPIAAMFGGLLLGVCAEGANALINSQASDWFPFIVLVLILIVSPKGLFSTSNPLFRPRRAAVTRGRGRAWFPHSIHNRPIRSQAPPPPRGFASAAGAPPGWPLS</sequence>
<comment type="similarity">
    <text evidence="8">Belongs to the binding-protein-dependent transport system permease family. LivHM subfamily.</text>
</comment>
<dbReference type="RefSeq" id="WP_320251274.1">
    <property type="nucleotide sequence ID" value="NZ_JAVIIQ010000010.1"/>
</dbReference>
<evidence type="ECO:0000256" key="8">
    <source>
        <dbReference type="ARBA" id="ARBA00037998"/>
    </source>
</evidence>
<gene>
    <name evidence="11" type="ORF">RFM42_23675</name>
</gene>
<keyword evidence="3" id="KW-1003">Cell membrane</keyword>
<organism evidence="11 12">
    <name type="scientific">Mesorhizobium vachelliae</name>
    <dbReference type="NCBI Taxonomy" id="3072309"/>
    <lineage>
        <taxon>Bacteria</taxon>
        <taxon>Pseudomonadati</taxon>
        <taxon>Pseudomonadota</taxon>
        <taxon>Alphaproteobacteria</taxon>
        <taxon>Hyphomicrobiales</taxon>
        <taxon>Phyllobacteriaceae</taxon>
        <taxon>Mesorhizobium</taxon>
    </lineage>
</organism>
<evidence type="ECO:0000256" key="3">
    <source>
        <dbReference type="ARBA" id="ARBA00022475"/>
    </source>
</evidence>
<evidence type="ECO:0000256" key="1">
    <source>
        <dbReference type="ARBA" id="ARBA00004651"/>
    </source>
</evidence>
<evidence type="ECO:0000256" key="6">
    <source>
        <dbReference type="ARBA" id="ARBA00022989"/>
    </source>
</evidence>
<dbReference type="Proteomes" id="UP001285154">
    <property type="component" value="Unassembled WGS sequence"/>
</dbReference>
<protein>
    <submittedName>
        <fullName evidence="11">Branched-chain amino acid ABC transporter permease</fullName>
    </submittedName>
</protein>
<dbReference type="CDD" id="cd06582">
    <property type="entry name" value="TM_PBP1_LivH_like"/>
    <property type="match status" value="1"/>
</dbReference>
<evidence type="ECO:0000313" key="12">
    <source>
        <dbReference type="Proteomes" id="UP001285154"/>
    </source>
</evidence>
<dbReference type="EMBL" id="JAVIIQ010000010">
    <property type="protein sequence ID" value="MDX8534011.1"/>
    <property type="molecule type" value="Genomic_DNA"/>
</dbReference>
<evidence type="ECO:0000256" key="4">
    <source>
        <dbReference type="ARBA" id="ARBA00022692"/>
    </source>
</evidence>
<feature type="transmembrane region" description="Helical" evidence="10">
    <location>
        <begin position="211"/>
        <end position="230"/>
    </location>
</feature>
<keyword evidence="2" id="KW-0813">Transport</keyword>
<dbReference type="InterPro" id="IPR052157">
    <property type="entry name" value="BCAA_transport_permease"/>
</dbReference>
<comment type="subcellular location">
    <subcellularLocation>
        <location evidence="1">Cell membrane</location>
        <topology evidence="1">Multi-pass membrane protein</topology>
    </subcellularLocation>
</comment>
<evidence type="ECO:0000313" key="11">
    <source>
        <dbReference type="EMBL" id="MDX8534011.1"/>
    </source>
</evidence>
<keyword evidence="4 10" id="KW-0812">Transmembrane</keyword>
<name>A0ABU5ACG6_9HYPH</name>
<keyword evidence="5" id="KW-0029">Amino-acid transport</keyword>
<keyword evidence="6 10" id="KW-1133">Transmembrane helix</keyword>
<feature type="transmembrane region" description="Helical" evidence="10">
    <location>
        <begin position="133"/>
        <end position="156"/>
    </location>
</feature>
<accession>A0ABU5ACG6</accession>
<feature type="transmembrane region" description="Helical" evidence="10">
    <location>
        <begin position="177"/>
        <end position="205"/>
    </location>
</feature>
<reference evidence="11 12" key="1">
    <citation type="submission" date="2023-08" db="EMBL/GenBank/DDBJ databases">
        <title>Implementing the SeqCode for naming new Mesorhizobium species isolated from Vachellia karroo root nodules.</title>
        <authorList>
            <person name="Van Lill M."/>
        </authorList>
    </citation>
    <scope>NUCLEOTIDE SEQUENCE [LARGE SCALE GENOMIC DNA]</scope>
    <source>
        <strain evidence="11 12">VK25D</strain>
    </source>
</reference>
<feature type="region of interest" description="Disordered" evidence="9">
    <location>
        <begin position="311"/>
        <end position="338"/>
    </location>
</feature>
<dbReference type="PANTHER" id="PTHR11795">
    <property type="entry name" value="BRANCHED-CHAIN AMINO ACID TRANSPORT SYSTEM PERMEASE PROTEIN LIVH"/>
    <property type="match status" value="1"/>
</dbReference>
<dbReference type="InterPro" id="IPR001851">
    <property type="entry name" value="ABC_transp_permease"/>
</dbReference>
<feature type="transmembrane region" description="Helical" evidence="10">
    <location>
        <begin position="57"/>
        <end position="79"/>
    </location>
</feature>
<feature type="transmembrane region" description="Helical" evidence="10">
    <location>
        <begin position="91"/>
        <end position="113"/>
    </location>
</feature>
<feature type="transmembrane region" description="Helical" evidence="10">
    <location>
        <begin position="6"/>
        <end position="24"/>
    </location>
</feature>
<evidence type="ECO:0000256" key="10">
    <source>
        <dbReference type="SAM" id="Phobius"/>
    </source>
</evidence>
<evidence type="ECO:0000256" key="7">
    <source>
        <dbReference type="ARBA" id="ARBA00023136"/>
    </source>
</evidence>
<proteinExistence type="inferred from homology"/>
<comment type="caution">
    <text evidence="11">The sequence shown here is derived from an EMBL/GenBank/DDBJ whole genome shotgun (WGS) entry which is preliminary data.</text>
</comment>
<keyword evidence="7 10" id="KW-0472">Membrane</keyword>
<dbReference type="Pfam" id="PF02653">
    <property type="entry name" value="BPD_transp_2"/>
    <property type="match status" value="1"/>
</dbReference>
<dbReference type="PANTHER" id="PTHR11795:SF445">
    <property type="entry name" value="AMINO ACID ABC TRANSPORTER PERMEASE PROTEIN"/>
    <property type="match status" value="1"/>
</dbReference>